<evidence type="ECO:0000313" key="3">
    <source>
        <dbReference type="EMBL" id="KRX00300.1"/>
    </source>
</evidence>
<dbReference type="Proteomes" id="UP000054937">
    <property type="component" value="Unassembled WGS sequence"/>
</dbReference>
<dbReference type="EMBL" id="LDAU01000194">
    <property type="protein sequence ID" value="KRX00300.1"/>
    <property type="molecule type" value="Genomic_DNA"/>
</dbReference>
<feature type="region of interest" description="Disordered" evidence="2">
    <location>
        <begin position="196"/>
        <end position="254"/>
    </location>
</feature>
<feature type="compositionally biased region" description="Polar residues" evidence="2">
    <location>
        <begin position="196"/>
        <end position="214"/>
    </location>
</feature>
<dbReference type="InParanoid" id="A0A0V0QDN7"/>
<evidence type="ECO:0000256" key="1">
    <source>
        <dbReference type="SAM" id="Coils"/>
    </source>
</evidence>
<evidence type="ECO:0000313" key="4">
    <source>
        <dbReference type="Proteomes" id="UP000054937"/>
    </source>
</evidence>
<evidence type="ECO:0000256" key="2">
    <source>
        <dbReference type="SAM" id="MobiDB-lite"/>
    </source>
</evidence>
<protein>
    <recommendedName>
        <fullName evidence="5">STOP protein</fullName>
    </recommendedName>
</protein>
<comment type="caution">
    <text evidence="3">The sequence shown here is derived from an EMBL/GenBank/DDBJ whole genome shotgun (WGS) entry which is preliminary data.</text>
</comment>
<evidence type="ECO:0008006" key="5">
    <source>
        <dbReference type="Google" id="ProtNLM"/>
    </source>
</evidence>
<dbReference type="AlphaFoldDB" id="A0A0V0QDN7"/>
<gene>
    <name evidence="3" type="ORF">PPERSA_10799</name>
</gene>
<sequence>MGITQQELYQLQREQLQKGKNSKFVAVSRSSNRSAGNNYKSRFQKLNNLQQLQQQQSEEPKISQSQIEKLLGADNPLAKRKDSEAQSINSRIHETHNTYNGRYNNYIQANNTNSQRNLQTTFISRQNSNQQSMNNSNYSKMSQTLSFRFKESQNGPLLIKKEHPSLYFKQNQNINKNLGGTMPVKAKETFLDNQSQKLSEVENNQSSLKNNNKVSKYRNHRQTFLNSKNLSQRQVTSQSQHQQPNSNNKNDKINQQNRYLYNQVFENNENELKSKSVQQKFNNVQNQNINIQEQNQKEDDKQDINKQEQIQQIEQQIQNYQKYKNDLQNQQQLEENQQKNGEDQQFFNEQQKEQQLGENSDYFKNQEIQCQQYTDYNEKDKFNITSFNSTGNFTQAQMDKFSSMLNKNEAYLKHLKGDCLCGRCTCGKCKCPSMLFMYDQDKRHPTSYNIDYSNMPQLEQNLPHITMKHHDTAKAYGSMDLQTTNQDFYKGQPTNKTQPLRGKEQMKRDFPFSSSTIYNQQFINWGSYKPLNMAPNLTQTTIPQLKFIDKSIYKDSYNKEKPQEVYKKDPNSEFIKDWQKRPNLRNPNFNYLSETTNNKFFKPQNHRNEINKAPQQEYMPMPTYKGQFQSNQQVQFKNTQPIQCPSRKELNQLYKSQVKQIESDAIKYQKELLRQ</sequence>
<organism evidence="3 4">
    <name type="scientific">Pseudocohnilembus persalinus</name>
    <name type="common">Ciliate</name>
    <dbReference type="NCBI Taxonomy" id="266149"/>
    <lineage>
        <taxon>Eukaryota</taxon>
        <taxon>Sar</taxon>
        <taxon>Alveolata</taxon>
        <taxon>Ciliophora</taxon>
        <taxon>Intramacronucleata</taxon>
        <taxon>Oligohymenophorea</taxon>
        <taxon>Scuticociliatia</taxon>
        <taxon>Philasterida</taxon>
        <taxon>Pseudocohnilembidae</taxon>
        <taxon>Pseudocohnilembus</taxon>
    </lineage>
</organism>
<keyword evidence="1" id="KW-0175">Coiled coil</keyword>
<accession>A0A0V0QDN7</accession>
<feature type="region of interest" description="Disordered" evidence="2">
    <location>
        <begin position="19"/>
        <end position="38"/>
    </location>
</feature>
<name>A0A0V0QDN7_PSEPJ</name>
<keyword evidence="4" id="KW-1185">Reference proteome</keyword>
<dbReference type="OrthoDB" id="365640at2759"/>
<feature type="compositionally biased region" description="Polar residues" evidence="2">
    <location>
        <begin position="28"/>
        <end position="38"/>
    </location>
</feature>
<proteinExistence type="predicted"/>
<feature type="coiled-coil region" evidence="1">
    <location>
        <begin position="277"/>
        <end position="344"/>
    </location>
</feature>
<dbReference type="OMA" id="CGKCKCP"/>
<feature type="compositionally biased region" description="Low complexity" evidence="2">
    <location>
        <begin position="231"/>
        <end position="248"/>
    </location>
</feature>
<reference evidence="3 4" key="1">
    <citation type="journal article" date="2015" name="Sci. Rep.">
        <title>Genome of the facultative scuticociliatosis pathogen Pseudocohnilembus persalinus provides insight into its virulence through horizontal gene transfer.</title>
        <authorList>
            <person name="Xiong J."/>
            <person name="Wang G."/>
            <person name="Cheng J."/>
            <person name="Tian M."/>
            <person name="Pan X."/>
            <person name="Warren A."/>
            <person name="Jiang C."/>
            <person name="Yuan D."/>
            <person name="Miao W."/>
        </authorList>
    </citation>
    <scope>NUCLEOTIDE SEQUENCE [LARGE SCALE GENOMIC DNA]</scope>
    <source>
        <strain evidence="3">36N120E</strain>
    </source>
</reference>